<reference evidence="1 2" key="1">
    <citation type="submission" date="2019-05" db="EMBL/GenBank/DDBJ databases">
        <title>A Chromosome-scale Meerkat (S. suricatta) Genome Assembly.</title>
        <authorList>
            <person name="Dudchenko O."/>
            <person name="Lieberman Aiden E."/>
            <person name="Tung J."/>
            <person name="Barreiro L.B."/>
            <person name="Clutton-Brock T.H."/>
        </authorList>
    </citation>
    <scope>NUCLEOTIDE SEQUENCE [LARGE SCALE GENOMIC DNA]</scope>
</reference>
<protein>
    <submittedName>
        <fullName evidence="1">Chromosome 16 open reading frame 74</fullName>
    </submittedName>
</protein>
<name>A0A673V3P4_SURSU</name>
<reference evidence="1" key="2">
    <citation type="submission" date="2025-08" db="UniProtKB">
        <authorList>
            <consortium name="Ensembl"/>
        </authorList>
    </citation>
    <scope>IDENTIFICATION</scope>
</reference>
<gene>
    <name evidence="1" type="primary">C16H16orf74</name>
</gene>
<dbReference type="Ensembl" id="ENSSSUT00005035941.1">
    <property type="protein sequence ID" value="ENSSSUP00005031504.1"/>
    <property type="gene ID" value="ENSSSUG00005020292.1"/>
</dbReference>
<dbReference type="AlphaFoldDB" id="A0A673V3P4"/>
<sequence length="28" mass="3040">MGLKLSCLKVWLEEAGSHPEDGDLDPEA</sequence>
<dbReference type="Proteomes" id="UP000472268">
    <property type="component" value="Chromosome 16"/>
</dbReference>
<proteinExistence type="predicted"/>
<keyword evidence="2" id="KW-1185">Reference proteome</keyword>
<organism evidence="1 2">
    <name type="scientific">Suricata suricatta</name>
    <name type="common">Meerkat</name>
    <dbReference type="NCBI Taxonomy" id="37032"/>
    <lineage>
        <taxon>Eukaryota</taxon>
        <taxon>Metazoa</taxon>
        <taxon>Chordata</taxon>
        <taxon>Craniata</taxon>
        <taxon>Vertebrata</taxon>
        <taxon>Euteleostomi</taxon>
        <taxon>Mammalia</taxon>
        <taxon>Eutheria</taxon>
        <taxon>Laurasiatheria</taxon>
        <taxon>Carnivora</taxon>
        <taxon>Feliformia</taxon>
        <taxon>Herpestidae</taxon>
        <taxon>Suricata</taxon>
    </lineage>
</organism>
<evidence type="ECO:0000313" key="1">
    <source>
        <dbReference type="Ensembl" id="ENSSSUP00005031504.1"/>
    </source>
</evidence>
<evidence type="ECO:0000313" key="2">
    <source>
        <dbReference type="Proteomes" id="UP000472268"/>
    </source>
</evidence>
<accession>A0A673V3P4</accession>
<reference evidence="1" key="3">
    <citation type="submission" date="2025-09" db="UniProtKB">
        <authorList>
            <consortium name="Ensembl"/>
        </authorList>
    </citation>
    <scope>IDENTIFICATION</scope>
</reference>